<keyword evidence="2" id="KW-1185">Reference proteome</keyword>
<name>A0ACD3Z506_FUSSC</name>
<protein>
    <submittedName>
        <fullName evidence="1">Uncharacterized protein</fullName>
    </submittedName>
</protein>
<evidence type="ECO:0000313" key="2">
    <source>
        <dbReference type="Proteomes" id="UP000830768"/>
    </source>
</evidence>
<dbReference type="EMBL" id="CP090035">
    <property type="protein sequence ID" value="UPK96323.1"/>
    <property type="molecule type" value="Genomic_DNA"/>
</dbReference>
<dbReference type="Proteomes" id="UP000830768">
    <property type="component" value="Chromosome 6"/>
</dbReference>
<organism evidence="1 2">
    <name type="scientific">Fusarium solani subsp. cucurbitae</name>
    <name type="common">Neocosmosporum cucurbitae</name>
    <dbReference type="NCBI Taxonomy" id="2747967"/>
    <lineage>
        <taxon>Eukaryota</taxon>
        <taxon>Fungi</taxon>
        <taxon>Dikarya</taxon>
        <taxon>Ascomycota</taxon>
        <taxon>Pezizomycotina</taxon>
        <taxon>Sordariomycetes</taxon>
        <taxon>Hypocreomycetidae</taxon>
        <taxon>Hypocreales</taxon>
        <taxon>Nectriaceae</taxon>
        <taxon>Fusarium</taxon>
        <taxon>Fusarium solani species complex</taxon>
    </lineage>
</organism>
<gene>
    <name evidence="1" type="ORF">LCI18_007258</name>
</gene>
<accession>A0ACD3Z506</accession>
<proteinExistence type="predicted"/>
<evidence type="ECO:0000313" key="1">
    <source>
        <dbReference type="EMBL" id="UPK96323.1"/>
    </source>
</evidence>
<sequence length="123" mass="13679">MRCTVWAAGCIIHHPGCGHTSSQTSGNTKTRKKSSRETTQPYIYSQIFETFAKPFAFSPREQHTSTLCLAWSGLTTPRLGLELQAGMVFIATRCTCCIADDIRKAPLVCLSMRPSSGFKKRFE</sequence>
<reference evidence="1" key="1">
    <citation type="submission" date="2021-11" db="EMBL/GenBank/DDBJ databases">
        <title>Fusarium solani-melongenae Genome sequencing and assembly.</title>
        <authorList>
            <person name="Xie S."/>
            <person name="Huang L."/>
            <person name="Zhang X."/>
        </authorList>
    </citation>
    <scope>NUCLEOTIDE SEQUENCE</scope>
    <source>
        <strain evidence="1">CRI 24-3</strain>
    </source>
</reference>